<protein>
    <submittedName>
        <fullName evidence="2">Carboxyl-terminal protease</fullName>
    </submittedName>
</protein>
<dbReference type="EMBL" id="CADCWE010000257">
    <property type="protein sequence ID" value="CAA9563745.1"/>
    <property type="molecule type" value="Genomic_DNA"/>
</dbReference>
<feature type="compositionally biased region" description="Gly residues" evidence="1">
    <location>
        <begin position="428"/>
        <end position="438"/>
    </location>
</feature>
<feature type="compositionally biased region" description="Basic residues" evidence="1">
    <location>
        <begin position="253"/>
        <end position="283"/>
    </location>
</feature>
<feature type="compositionally biased region" description="Basic residues" evidence="1">
    <location>
        <begin position="1"/>
        <end position="14"/>
    </location>
</feature>
<keyword evidence="2" id="KW-0378">Hydrolase</keyword>
<feature type="compositionally biased region" description="Basic and acidic residues" evidence="1">
    <location>
        <begin position="143"/>
        <end position="157"/>
    </location>
</feature>
<organism evidence="2">
    <name type="scientific">uncultured Thermomicrobiales bacterium</name>
    <dbReference type="NCBI Taxonomy" id="1645740"/>
    <lineage>
        <taxon>Bacteria</taxon>
        <taxon>Pseudomonadati</taxon>
        <taxon>Thermomicrobiota</taxon>
        <taxon>Thermomicrobia</taxon>
        <taxon>Thermomicrobiales</taxon>
        <taxon>environmental samples</taxon>
    </lineage>
</organism>
<feature type="region of interest" description="Disordered" evidence="1">
    <location>
        <begin position="1"/>
        <end position="438"/>
    </location>
</feature>
<gene>
    <name evidence="2" type="ORF">AVDCRST_MAG73-3964</name>
</gene>
<dbReference type="GO" id="GO:0008233">
    <property type="term" value="F:peptidase activity"/>
    <property type="evidence" value="ECO:0007669"/>
    <property type="project" value="UniProtKB-KW"/>
</dbReference>
<feature type="compositionally biased region" description="Basic residues" evidence="1">
    <location>
        <begin position="78"/>
        <end position="91"/>
    </location>
</feature>
<name>A0A6J4UYX6_9BACT</name>
<evidence type="ECO:0000256" key="1">
    <source>
        <dbReference type="SAM" id="MobiDB-lite"/>
    </source>
</evidence>
<dbReference type="GO" id="GO:0006508">
    <property type="term" value="P:proteolysis"/>
    <property type="evidence" value="ECO:0007669"/>
    <property type="project" value="UniProtKB-KW"/>
</dbReference>
<feature type="non-terminal residue" evidence="2">
    <location>
        <position position="1"/>
    </location>
</feature>
<keyword evidence="2" id="KW-0645">Protease</keyword>
<feature type="compositionally biased region" description="Basic residues" evidence="1">
    <location>
        <begin position="31"/>
        <end position="40"/>
    </location>
</feature>
<evidence type="ECO:0000313" key="2">
    <source>
        <dbReference type="EMBL" id="CAA9563745.1"/>
    </source>
</evidence>
<proteinExistence type="predicted"/>
<feature type="non-terminal residue" evidence="2">
    <location>
        <position position="438"/>
    </location>
</feature>
<sequence>DRHHRVPAPRRRPLPPRPRPARQAGGTGARISRRLRRRGWGRPDPARQRGGGRGGHDAVRQPGLRRVRGNLEPDPDRVRRHRRDRRHRPAPRRGAGDGRGAQRHRPLALPQSGGGRRVRGGDPRRVRRDRDPARHRRRPAGGRRGDPRRPGGRGRDPLRRRHPWRRQRRYPRVGSGSGQRPAARRTRHRGHVDPAPRHRRAAVPRDPGPRDPNRAAGDVDPAARRRCPHPPQRVYARRHGRHDGSHRGGAGAGRHRDRARSARQPRRLGRRGARRLRSVRAQRHGALPATGSRSGAVPGGDLRRRHRPRSAADGAGQRRFGLGGGDRWRGAARQRPGDAARRDHLRHRHRADPVRAGGRFGRPARHLALADGQRGTCLADRRRAGSPGRVAPRRLPGAADRRRGRRRFGRGVGIVRGSAIAKRPPGRGAAGRRGTGRL</sequence>
<feature type="compositionally biased region" description="Basic residues" evidence="1">
    <location>
        <begin position="158"/>
        <end position="171"/>
    </location>
</feature>
<accession>A0A6J4UYX6</accession>
<feature type="compositionally biased region" description="Basic and acidic residues" evidence="1">
    <location>
        <begin position="119"/>
        <end position="132"/>
    </location>
</feature>
<reference evidence="2" key="1">
    <citation type="submission" date="2020-02" db="EMBL/GenBank/DDBJ databases">
        <authorList>
            <person name="Meier V. D."/>
        </authorList>
    </citation>
    <scope>NUCLEOTIDE SEQUENCE</scope>
    <source>
        <strain evidence="2">AVDCRST_MAG73</strain>
    </source>
</reference>
<dbReference type="AlphaFoldDB" id="A0A6J4UYX6"/>